<evidence type="ECO:0000256" key="1">
    <source>
        <dbReference type="SAM" id="MobiDB-lite"/>
    </source>
</evidence>
<evidence type="ECO:0000313" key="3">
    <source>
        <dbReference type="Proteomes" id="UP000764110"/>
    </source>
</evidence>
<accession>A0A9P8MKE2</accession>
<evidence type="ECO:0000313" key="2">
    <source>
        <dbReference type="EMBL" id="KAH0600085.1"/>
    </source>
</evidence>
<keyword evidence="3" id="KW-1185">Reference proteome</keyword>
<organism evidence="2 3">
    <name type="scientific">Metarhizium humberi</name>
    <dbReference type="NCBI Taxonomy" id="2596975"/>
    <lineage>
        <taxon>Eukaryota</taxon>
        <taxon>Fungi</taxon>
        <taxon>Dikarya</taxon>
        <taxon>Ascomycota</taxon>
        <taxon>Pezizomycotina</taxon>
        <taxon>Sordariomycetes</taxon>
        <taxon>Hypocreomycetidae</taxon>
        <taxon>Hypocreales</taxon>
        <taxon>Clavicipitaceae</taxon>
        <taxon>Metarhizium</taxon>
    </lineage>
</organism>
<dbReference type="EMBL" id="JACEFI010000002">
    <property type="protein sequence ID" value="KAH0600085.1"/>
    <property type="molecule type" value="Genomic_DNA"/>
</dbReference>
<proteinExistence type="predicted"/>
<reference evidence="2 3" key="1">
    <citation type="submission" date="2020-07" db="EMBL/GenBank/DDBJ databases">
        <title>Metarhizium humberi genome.</title>
        <authorList>
            <person name="Lysoe E."/>
        </authorList>
    </citation>
    <scope>NUCLEOTIDE SEQUENCE [LARGE SCALE GENOMIC DNA]</scope>
    <source>
        <strain evidence="2 3">ESALQ1638</strain>
    </source>
</reference>
<name>A0A9P8MKE2_9HYPO</name>
<sequence>MAGVAGKSVDFAFDKGTLDAMIHGSPWNPPETVKENSSGYTNERCAASSNGGAKRRVSGVVVSAGGVSIASTQEEPEEVCRLGLAPGAPVFEGYW</sequence>
<gene>
    <name evidence="2" type="ORF">MHUMG1_01081</name>
</gene>
<feature type="region of interest" description="Disordered" evidence="1">
    <location>
        <begin position="23"/>
        <end position="50"/>
    </location>
</feature>
<dbReference type="AlphaFoldDB" id="A0A9P8MKE2"/>
<protein>
    <submittedName>
        <fullName evidence="2">Uncharacterized protein</fullName>
    </submittedName>
</protein>
<dbReference type="Proteomes" id="UP000764110">
    <property type="component" value="Unassembled WGS sequence"/>
</dbReference>
<comment type="caution">
    <text evidence="2">The sequence shown here is derived from an EMBL/GenBank/DDBJ whole genome shotgun (WGS) entry which is preliminary data.</text>
</comment>